<accession>A0A326RMW1</accession>
<feature type="transmembrane region" description="Helical" evidence="1">
    <location>
        <begin position="29"/>
        <end position="49"/>
    </location>
</feature>
<protein>
    <submittedName>
        <fullName evidence="2">Uncharacterized protein</fullName>
    </submittedName>
</protein>
<sequence>MVVRHSRKKLAVTDLVFSEFNSPIGLIRVLFKAFLNCWYAFEFFILFNFDSDEN</sequence>
<proteinExistence type="predicted"/>
<dbReference type="EMBL" id="QKTX01000020">
    <property type="protein sequence ID" value="PZV77569.1"/>
    <property type="molecule type" value="Genomic_DNA"/>
</dbReference>
<keyword evidence="3" id="KW-1185">Reference proteome</keyword>
<dbReference type="Proteomes" id="UP000248917">
    <property type="component" value="Unassembled WGS sequence"/>
</dbReference>
<dbReference type="AlphaFoldDB" id="A0A326RMW1"/>
<evidence type="ECO:0000313" key="2">
    <source>
        <dbReference type="EMBL" id="PZV77569.1"/>
    </source>
</evidence>
<keyword evidence="1" id="KW-0472">Membrane</keyword>
<evidence type="ECO:0000256" key="1">
    <source>
        <dbReference type="SAM" id="Phobius"/>
    </source>
</evidence>
<name>A0A326RMW1_9BACT</name>
<reference evidence="2 3" key="1">
    <citation type="submission" date="2018-06" db="EMBL/GenBank/DDBJ databases">
        <title>Genomic Encyclopedia of Archaeal and Bacterial Type Strains, Phase II (KMG-II): from individual species to whole genera.</title>
        <authorList>
            <person name="Goeker M."/>
        </authorList>
    </citation>
    <scope>NUCLEOTIDE SEQUENCE [LARGE SCALE GENOMIC DNA]</scope>
    <source>
        <strain evidence="2 3">T4</strain>
    </source>
</reference>
<keyword evidence="1" id="KW-1133">Transmembrane helix</keyword>
<keyword evidence="1" id="KW-0812">Transmembrane</keyword>
<organism evidence="2 3">
    <name type="scientific">Algoriphagus aquaeductus</name>
    <dbReference type="NCBI Taxonomy" id="475299"/>
    <lineage>
        <taxon>Bacteria</taxon>
        <taxon>Pseudomonadati</taxon>
        <taxon>Bacteroidota</taxon>
        <taxon>Cytophagia</taxon>
        <taxon>Cytophagales</taxon>
        <taxon>Cyclobacteriaceae</taxon>
        <taxon>Algoriphagus</taxon>
    </lineage>
</organism>
<comment type="caution">
    <text evidence="2">The sequence shown here is derived from an EMBL/GenBank/DDBJ whole genome shotgun (WGS) entry which is preliminary data.</text>
</comment>
<gene>
    <name evidence="2" type="ORF">CLV31_12037</name>
</gene>
<evidence type="ECO:0000313" key="3">
    <source>
        <dbReference type="Proteomes" id="UP000248917"/>
    </source>
</evidence>